<comment type="caution">
    <text evidence="1">The sequence shown here is derived from an EMBL/GenBank/DDBJ whole genome shotgun (WGS) entry which is preliminary data.</text>
</comment>
<dbReference type="AlphaFoldDB" id="A0A0F9N6B8"/>
<organism evidence="1">
    <name type="scientific">marine sediment metagenome</name>
    <dbReference type="NCBI Taxonomy" id="412755"/>
    <lineage>
        <taxon>unclassified sequences</taxon>
        <taxon>metagenomes</taxon>
        <taxon>ecological metagenomes</taxon>
    </lineage>
</organism>
<sequence length="212" mass="24750">MLIIGVRELEKKITEKRTKIASIKNRLLNVDKFTNIDELLVELIEQTEHSNELLVLSNRILFMMLKAQLGGEIPMIEGIEDIAGSRYRTRVIRVDNVKFSVLNRQERIFTIKEAGVISEIELISANTDSDNKNYKVRLVADDNIIYNDSWDDFESRTNHEADMTAFDDTNNNKYVLLFQDIVFDESCYLEVYESYATFDYINVKYHEKIGFL</sequence>
<proteinExistence type="predicted"/>
<gene>
    <name evidence="1" type="ORF">LCGC14_1067760</name>
</gene>
<reference evidence="1" key="1">
    <citation type="journal article" date="2015" name="Nature">
        <title>Complex archaea that bridge the gap between prokaryotes and eukaryotes.</title>
        <authorList>
            <person name="Spang A."/>
            <person name="Saw J.H."/>
            <person name="Jorgensen S.L."/>
            <person name="Zaremba-Niedzwiedzka K."/>
            <person name="Martijn J."/>
            <person name="Lind A.E."/>
            <person name="van Eijk R."/>
            <person name="Schleper C."/>
            <person name="Guy L."/>
            <person name="Ettema T.J."/>
        </authorList>
    </citation>
    <scope>NUCLEOTIDE SEQUENCE</scope>
</reference>
<accession>A0A0F9N6B8</accession>
<name>A0A0F9N6B8_9ZZZZ</name>
<protein>
    <submittedName>
        <fullName evidence="1">Uncharacterized protein</fullName>
    </submittedName>
</protein>
<dbReference type="EMBL" id="LAZR01004577">
    <property type="protein sequence ID" value="KKN07382.1"/>
    <property type="molecule type" value="Genomic_DNA"/>
</dbReference>
<evidence type="ECO:0000313" key="1">
    <source>
        <dbReference type="EMBL" id="KKN07382.1"/>
    </source>
</evidence>